<dbReference type="AlphaFoldDB" id="A0A3L6S678"/>
<comment type="caution">
    <text evidence="8">The sequence shown here is derived from an EMBL/GenBank/DDBJ whole genome shotgun (WGS) entry which is preliminary data.</text>
</comment>
<keyword evidence="2" id="KW-0547">Nucleotide-binding</keyword>
<dbReference type="InterPro" id="IPR003959">
    <property type="entry name" value="ATPase_AAA_core"/>
</dbReference>
<dbReference type="GO" id="GO:0005741">
    <property type="term" value="C:mitochondrial outer membrane"/>
    <property type="evidence" value="ECO:0007669"/>
    <property type="project" value="UniProtKB-SubCell"/>
</dbReference>
<dbReference type="PROSITE" id="PS00674">
    <property type="entry name" value="AAA"/>
    <property type="match status" value="1"/>
</dbReference>
<protein>
    <recommendedName>
        <fullName evidence="7">AAA+ ATPase domain-containing protein</fullName>
    </recommendedName>
</protein>
<proteinExistence type="predicted"/>
<dbReference type="InterPro" id="IPR027417">
    <property type="entry name" value="P-loop_NTPase"/>
</dbReference>
<dbReference type="Gene3D" id="3.40.50.300">
    <property type="entry name" value="P-loop containing nucleotide triphosphate hydrolases"/>
    <property type="match status" value="1"/>
</dbReference>
<evidence type="ECO:0000313" key="9">
    <source>
        <dbReference type="Proteomes" id="UP000275267"/>
    </source>
</evidence>
<dbReference type="Pfam" id="PF24933">
    <property type="entry name" value="DUF7751"/>
    <property type="match status" value="1"/>
</dbReference>
<keyword evidence="9" id="KW-1185">Reference proteome</keyword>
<accession>A0A3L6S678</accession>
<evidence type="ECO:0000256" key="1">
    <source>
        <dbReference type="ARBA" id="ARBA00004572"/>
    </source>
</evidence>
<dbReference type="EMBL" id="PQIB02000005">
    <property type="protein sequence ID" value="RLN16475.1"/>
    <property type="molecule type" value="Genomic_DNA"/>
</dbReference>
<feature type="compositionally biased region" description="Low complexity" evidence="6">
    <location>
        <begin position="26"/>
        <end position="47"/>
    </location>
</feature>
<dbReference type="InterPro" id="IPR056653">
    <property type="entry name" value="DUF7751"/>
</dbReference>
<keyword evidence="3" id="KW-1000">Mitochondrion outer membrane</keyword>
<evidence type="ECO:0000256" key="5">
    <source>
        <dbReference type="ARBA" id="ARBA00023128"/>
    </source>
</evidence>
<dbReference type="Pfam" id="PF17862">
    <property type="entry name" value="AAA_lid_3"/>
    <property type="match status" value="1"/>
</dbReference>
<dbReference type="InterPro" id="IPR051701">
    <property type="entry name" value="Mito_OM_Translocase_MSP1"/>
</dbReference>
<evidence type="ECO:0000256" key="6">
    <source>
        <dbReference type="SAM" id="MobiDB-lite"/>
    </source>
</evidence>
<dbReference type="SMART" id="SM00382">
    <property type="entry name" value="AAA"/>
    <property type="match status" value="1"/>
</dbReference>
<evidence type="ECO:0000313" key="8">
    <source>
        <dbReference type="EMBL" id="RLN16475.1"/>
    </source>
</evidence>
<keyword evidence="3" id="KW-0472">Membrane</keyword>
<organism evidence="8 9">
    <name type="scientific">Panicum miliaceum</name>
    <name type="common">Proso millet</name>
    <name type="synonym">Broomcorn millet</name>
    <dbReference type="NCBI Taxonomy" id="4540"/>
    <lineage>
        <taxon>Eukaryota</taxon>
        <taxon>Viridiplantae</taxon>
        <taxon>Streptophyta</taxon>
        <taxon>Embryophyta</taxon>
        <taxon>Tracheophyta</taxon>
        <taxon>Spermatophyta</taxon>
        <taxon>Magnoliopsida</taxon>
        <taxon>Liliopsida</taxon>
        <taxon>Poales</taxon>
        <taxon>Poaceae</taxon>
        <taxon>PACMAD clade</taxon>
        <taxon>Panicoideae</taxon>
        <taxon>Panicodae</taxon>
        <taxon>Paniceae</taxon>
        <taxon>Panicinae</taxon>
        <taxon>Panicum</taxon>
        <taxon>Panicum sect. Panicum</taxon>
    </lineage>
</organism>
<feature type="region of interest" description="Disordered" evidence="6">
    <location>
        <begin position="1"/>
        <end position="60"/>
    </location>
</feature>
<feature type="compositionally biased region" description="Basic and acidic residues" evidence="6">
    <location>
        <begin position="117"/>
        <end position="126"/>
    </location>
</feature>
<feature type="region of interest" description="Disordered" evidence="6">
    <location>
        <begin position="105"/>
        <end position="126"/>
    </location>
</feature>
<keyword evidence="5" id="KW-0496">Mitochondrion</keyword>
<dbReference type="PANTHER" id="PTHR45644:SF79">
    <property type="entry name" value="OS03G0344700 PROTEIN"/>
    <property type="match status" value="1"/>
</dbReference>
<dbReference type="OrthoDB" id="10254455at2759"/>
<dbReference type="InterPro" id="IPR003593">
    <property type="entry name" value="AAA+_ATPase"/>
</dbReference>
<dbReference type="STRING" id="4540.A0A3L6S678"/>
<reference evidence="9" key="1">
    <citation type="journal article" date="2019" name="Nat. Commun.">
        <title>The genome of broomcorn millet.</title>
        <authorList>
            <person name="Zou C."/>
            <person name="Miki D."/>
            <person name="Li D."/>
            <person name="Tang Q."/>
            <person name="Xiao L."/>
            <person name="Rajput S."/>
            <person name="Deng P."/>
            <person name="Jia W."/>
            <person name="Huang R."/>
            <person name="Zhang M."/>
            <person name="Sun Y."/>
            <person name="Hu J."/>
            <person name="Fu X."/>
            <person name="Schnable P.S."/>
            <person name="Li F."/>
            <person name="Zhang H."/>
            <person name="Feng B."/>
            <person name="Zhu X."/>
            <person name="Liu R."/>
            <person name="Schnable J.C."/>
            <person name="Zhu J.-K."/>
            <person name="Zhang H."/>
        </authorList>
    </citation>
    <scope>NUCLEOTIDE SEQUENCE [LARGE SCALE GENOMIC DNA]</scope>
</reference>
<comment type="subcellular location">
    <subcellularLocation>
        <location evidence="1">Mitochondrion outer membrane</location>
        <topology evidence="1">Single-pass membrane protein</topology>
    </subcellularLocation>
</comment>
<evidence type="ECO:0000259" key="7">
    <source>
        <dbReference type="SMART" id="SM00382"/>
    </source>
</evidence>
<evidence type="ECO:0000256" key="3">
    <source>
        <dbReference type="ARBA" id="ARBA00022787"/>
    </source>
</evidence>
<evidence type="ECO:0000256" key="2">
    <source>
        <dbReference type="ARBA" id="ARBA00022741"/>
    </source>
</evidence>
<gene>
    <name evidence="8" type="ORF">C2845_PM02G26430</name>
</gene>
<dbReference type="Proteomes" id="UP000275267">
    <property type="component" value="Unassembled WGS sequence"/>
</dbReference>
<dbReference type="GO" id="GO:0005524">
    <property type="term" value="F:ATP binding"/>
    <property type="evidence" value="ECO:0007669"/>
    <property type="project" value="UniProtKB-KW"/>
</dbReference>
<feature type="region of interest" description="Disordered" evidence="6">
    <location>
        <begin position="988"/>
        <end position="1008"/>
    </location>
</feature>
<dbReference type="Gene3D" id="1.10.8.60">
    <property type="match status" value="1"/>
</dbReference>
<dbReference type="Pfam" id="PF00004">
    <property type="entry name" value="AAA"/>
    <property type="match status" value="1"/>
</dbReference>
<dbReference type="PANTHER" id="PTHR45644">
    <property type="entry name" value="AAA ATPASE, PUTATIVE (AFU_ORTHOLOGUE AFUA_2G12920)-RELATED-RELATED"/>
    <property type="match status" value="1"/>
</dbReference>
<dbReference type="SUPFAM" id="SSF52540">
    <property type="entry name" value="P-loop containing nucleoside triphosphate hydrolases"/>
    <property type="match status" value="1"/>
</dbReference>
<name>A0A3L6S678_PANMI</name>
<sequence length="1060" mass="115859">MVETRRSAAAKRPAEAAEEEEEKGVAESPAPAPADGAGAGDGVASSSQPPKRAKVAGAEADIAKPSAAEAGAAAAGAVAGPLPDTAGLQALTGAMDKLEALLRSREAQSNSAGHKRGANDKDLSAKIKKAKDLKDLSEKMAGMLNKRQVAATSRRREPWCRLISQYASLPTLPIYGSHFTIGHGAHHDLRLGESSTASPVCRLKQAKIFEQLQQEKSSASALSSTCSSIQQGQHSHFKDVQDHLSSKGRKVSTFYFGKGRSSLIPSGSSTDPVLLNLCKTMDERSQFNSEDNISFGRSQLLKEDLVNAMVDPSNISESFDSCPYYLSEHSKCALLSSAYVHLECKNYFKFTKDISSLSQRVLLSGPTGTEIYQEYLVKALAKYFGARLLTVDSSMLFGGQASKESESYKKGDRVRYIGSLQTAGIILEGQSPPDFGSQGEICLPFEENRLSKVGVRFDKQIQGGNDLGGNCEVDHGLFCPVDSLCPDSPGWEVRSKHPFDVIVEFISEEVQHGPLILFLKDTEKICGNNDSYHGLKSKLKHFPAGAFIIGSQIQPDNRKEKANASSLFLSKFPYSQAILDLALQDIDAINDKSKEASKALKHLTKLFPNKVTLQAPQDEMELSRWNKMLNRDIEVLKGNANISKIRSFLTKIGLECADLEAILVKDRILTNECIDKIIGFALSHQLKSCAIPDPSSSVQFTLSSESLKHGVDMLESIQSGSKSSSKRKSLKDIATENEFEKRLLADVIPPHEIGVTFEDIGALESVKDTLKELVMLPLQRPELFNRGQLMKPCKGILLFGPPGTGKTMLAKAVATEAGANFINISMSSISSKWLGEGEKFVKAVFSLASKIAPSVIFVDEVDGMLGRRENPGEHEAMRKMKNEFMVNWDGLRTKEKERVLVLAATNRPFDLDEAVVRRLPRRLMVNLPDASNRRKILSVILAKEDLADDVDLEVIANLTEGYSGSDLKNLCVTAAHRPIREILEKEKKERAAAEAANRPLPPSHSSNDVRALRISDFTHAHEQVCASVSSDSINMNELVQWNDLYGDGGSRKKTTLSYFM</sequence>
<feature type="domain" description="AAA+ ATPase" evidence="7">
    <location>
        <begin position="792"/>
        <end position="929"/>
    </location>
</feature>
<evidence type="ECO:0000256" key="4">
    <source>
        <dbReference type="ARBA" id="ARBA00022840"/>
    </source>
</evidence>
<dbReference type="InterPro" id="IPR041569">
    <property type="entry name" value="AAA_lid_3"/>
</dbReference>
<keyword evidence="4" id="KW-0067">ATP-binding</keyword>
<dbReference type="FunFam" id="3.40.50.300:FF:000416">
    <property type="entry name" value="p-loop nucleoside triphosphate hydrolase superfamily protein"/>
    <property type="match status" value="1"/>
</dbReference>
<dbReference type="GO" id="GO:0016887">
    <property type="term" value="F:ATP hydrolysis activity"/>
    <property type="evidence" value="ECO:0007669"/>
    <property type="project" value="InterPro"/>
</dbReference>
<dbReference type="InterPro" id="IPR003960">
    <property type="entry name" value="ATPase_AAA_CS"/>
</dbReference>